<dbReference type="WBParaSite" id="PEQ_0000754301-mRNA-1">
    <property type="protein sequence ID" value="PEQ_0000754301-mRNA-1"/>
    <property type="gene ID" value="PEQ_0000754301"/>
</dbReference>
<dbReference type="Pfam" id="PF16899">
    <property type="entry name" value="Cyclin_C_2"/>
    <property type="match status" value="1"/>
</dbReference>
<sequence>MLKLNYHLTVHAPFRPFEGHLIEMKTRSLLGFDLEQKALLGDVMLLYPPSQIAMAALKYALHKLGGFILSIVDKYR</sequence>
<name>A0A914RRT6_PAREQ</name>
<keyword evidence="3" id="KW-1185">Reference proteome</keyword>
<dbReference type="SUPFAM" id="SSF47954">
    <property type="entry name" value="Cyclin-like"/>
    <property type="match status" value="1"/>
</dbReference>
<dbReference type="Gene3D" id="1.10.472.10">
    <property type="entry name" value="Cyclin-like"/>
    <property type="match status" value="1"/>
</dbReference>
<dbReference type="Proteomes" id="UP000887564">
    <property type="component" value="Unplaced"/>
</dbReference>
<reference evidence="4" key="1">
    <citation type="submission" date="2022-11" db="UniProtKB">
        <authorList>
            <consortium name="WormBaseParasite"/>
        </authorList>
    </citation>
    <scope>IDENTIFICATION</scope>
</reference>
<dbReference type="InterPro" id="IPR031658">
    <property type="entry name" value="Cyclin_C_2"/>
</dbReference>
<keyword evidence="1" id="KW-0195">Cyclin</keyword>
<organism evidence="3 4">
    <name type="scientific">Parascaris equorum</name>
    <name type="common">Equine roundworm</name>
    <dbReference type="NCBI Taxonomy" id="6256"/>
    <lineage>
        <taxon>Eukaryota</taxon>
        <taxon>Metazoa</taxon>
        <taxon>Ecdysozoa</taxon>
        <taxon>Nematoda</taxon>
        <taxon>Chromadorea</taxon>
        <taxon>Rhabditida</taxon>
        <taxon>Spirurina</taxon>
        <taxon>Ascaridomorpha</taxon>
        <taxon>Ascaridoidea</taxon>
        <taxon>Ascarididae</taxon>
        <taxon>Parascaris</taxon>
    </lineage>
</organism>
<proteinExistence type="predicted"/>
<evidence type="ECO:0000259" key="2">
    <source>
        <dbReference type="Pfam" id="PF16899"/>
    </source>
</evidence>
<dbReference type="InterPro" id="IPR036915">
    <property type="entry name" value="Cyclin-like_sf"/>
</dbReference>
<accession>A0A914RRT6</accession>
<dbReference type="AlphaFoldDB" id="A0A914RRT6"/>
<feature type="domain" description="Cyclin C-terminal" evidence="2">
    <location>
        <begin position="13"/>
        <end position="67"/>
    </location>
</feature>
<protein>
    <submittedName>
        <fullName evidence="4">Cyclin C-terminal domain-containing protein</fullName>
    </submittedName>
</protein>
<evidence type="ECO:0000313" key="3">
    <source>
        <dbReference type="Proteomes" id="UP000887564"/>
    </source>
</evidence>
<evidence type="ECO:0000313" key="4">
    <source>
        <dbReference type="WBParaSite" id="PEQ_0000754301-mRNA-1"/>
    </source>
</evidence>
<evidence type="ECO:0000256" key="1">
    <source>
        <dbReference type="ARBA" id="ARBA00023127"/>
    </source>
</evidence>